<evidence type="ECO:0000313" key="15">
    <source>
        <dbReference type="EMBL" id="KAG2457700.1"/>
    </source>
</evidence>
<evidence type="ECO:0000256" key="11">
    <source>
        <dbReference type="ARBA" id="ARBA00023224"/>
    </source>
</evidence>
<dbReference type="FunFam" id="1.20.1070.10:FF:000390">
    <property type="entry name" value="Novopsin-1"/>
    <property type="match status" value="1"/>
</dbReference>
<dbReference type="GO" id="GO:0004930">
    <property type="term" value="F:G protein-coupled receptor activity"/>
    <property type="evidence" value="ECO:0007669"/>
    <property type="project" value="UniProtKB-KW"/>
</dbReference>
<keyword evidence="16" id="KW-1185">Reference proteome</keyword>
<evidence type="ECO:0000256" key="9">
    <source>
        <dbReference type="ARBA" id="ARBA00023136"/>
    </source>
</evidence>
<keyword evidence="3" id="KW-0716">Sensory transduction</keyword>
<dbReference type="AlphaFoldDB" id="A0A8X7WX59"/>
<dbReference type="PROSITE" id="PS00238">
    <property type="entry name" value="OPSIN"/>
    <property type="match status" value="1"/>
</dbReference>
<dbReference type="Pfam" id="PF00001">
    <property type="entry name" value="7tm_1"/>
    <property type="match status" value="1"/>
</dbReference>
<dbReference type="GO" id="GO:0016020">
    <property type="term" value="C:membrane"/>
    <property type="evidence" value="ECO:0007669"/>
    <property type="project" value="UniProtKB-SubCell"/>
</dbReference>
<dbReference type="InterPro" id="IPR000276">
    <property type="entry name" value="GPCR_Rhodpsn"/>
</dbReference>
<evidence type="ECO:0000313" key="16">
    <source>
        <dbReference type="Proteomes" id="UP000886611"/>
    </source>
</evidence>
<evidence type="ECO:0000259" key="14">
    <source>
        <dbReference type="PROSITE" id="PS50262"/>
    </source>
</evidence>
<protein>
    <submittedName>
        <fullName evidence="15">OPN5 protein</fullName>
    </submittedName>
</protein>
<keyword evidence="6 13" id="KW-1133">Transmembrane helix</keyword>
<evidence type="ECO:0000256" key="6">
    <source>
        <dbReference type="ARBA" id="ARBA00022989"/>
    </source>
</evidence>
<feature type="transmembrane region" description="Helical" evidence="13">
    <location>
        <begin position="249"/>
        <end position="271"/>
    </location>
</feature>
<dbReference type="Gene3D" id="1.20.1070.10">
    <property type="entry name" value="Rhodopsin 7-helix transmembrane proteins"/>
    <property type="match status" value="1"/>
</dbReference>
<dbReference type="PROSITE" id="PS50262">
    <property type="entry name" value="G_PROTEIN_RECEP_F1_2"/>
    <property type="match status" value="1"/>
</dbReference>
<feature type="transmembrane region" description="Helical" evidence="13">
    <location>
        <begin position="283"/>
        <end position="303"/>
    </location>
</feature>
<dbReference type="GO" id="GO:0009881">
    <property type="term" value="F:photoreceptor activity"/>
    <property type="evidence" value="ECO:0007669"/>
    <property type="project" value="UniProtKB-KW"/>
</dbReference>
<keyword evidence="11" id="KW-0807">Transducer</keyword>
<proteinExistence type="predicted"/>
<evidence type="ECO:0000256" key="10">
    <source>
        <dbReference type="ARBA" id="ARBA00023170"/>
    </source>
</evidence>
<feature type="transmembrane region" description="Helical" evidence="13">
    <location>
        <begin position="97"/>
        <end position="125"/>
    </location>
</feature>
<evidence type="ECO:0000256" key="5">
    <source>
        <dbReference type="ARBA" id="ARBA00022925"/>
    </source>
</evidence>
<keyword evidence="5" id="KW-0681">Retinal protein</keyword>
<dbReference type="EMBL" id="JAATIS010008546">
    <property type="protein sequence ID" value="KAG2457700.1"/>
    <property type="molecule type" value="Genomic_DNA"/>
</dbReference>
<feature type="domain" description="G-protein coupled receptors family 1 profile" evidence="14">
    <location>
        <begin position="43"/>
        <end position="300"/>
    </location>
</feature>
<feature type="compositionally biased region" description="Polar residues" evidence="12">
    <location>
        <begin position="367"/>
        <end position="383"/>
    </location>
</feature>
<evidence type="ECO:0000256" key="8">
    <source>
        <dbReference type="ARBA" id="ARBA00023040"/>
    </source>
</evidence>
<feature type="transmembrane region" description="Helical" evidence="13">
    <location>
        <begin position="29"/>
        <end position="52"/>
    </location>
</feature>
<comment type="caution">
    <text evidence="15">The sequence shown here is derived from an EMBL/GenBank/DDBJ whole genome shotgun (WGS) entry which is preliminary data.</text>
</comment>
<dbReference type="PRINTS" id="PR00237">
    <property type="entry name" value="GPCRRHODOPSN"/>
</dbReference>
<feature type="non-terminal residue" evidence="15">
    <location>
        <position position="1"/>
    </location>
</feature>
<keyword evidence="10" id="KW-0675">Receptor</keyword>
<keyword evidence="4 13" id="KW-0812">Transmembrane</keyword>
<dbReference type="PANTHER" id="PTHR24240">
    <property type="entry name" value="OPSIN"/>
    <property type="match status" value="1"/>
</dbReference>
<evidence type="ECO:0000256" key="13">
    <source>
        <dbReference type="SAM" id="Phobius"/>
    </source>
</evidence>
<evidence type="ECO:0000256" key="3">
    <source>
        <dbReference type="ARBA" id="ARBA00022606"/>
    </source>
</evidence>
<keyword evidence="7" id="KW-0157">Chromophore</keyword>
<evidence type="ECO:0000256" key="2">
    <source>
        <dbReference type="ARBA" id="ARBA00022543"/>
    </source>
</evidence>
<dbReference type="GO" id="GO:0007602">
    <property type="term" value="P:phototransduction"/>
    <property type="evidence" value="ECO:0007669"/>
    <property type="project" value="UniProtKB-KW"/>
</dbReference>
<evidence type="ECO:0000256" key="4">
    <source>
        <dbReference type="ARBA" id="ARBA00022692"/>
    </source>
</evidence>
<accession>A0A8X7WX59</accession>
<keyword evidence="2" id="KW-0600">Photoreceptor protein</keyword>
<feature type="transmembrane region" description="Helical" evidence="13">
    <location>
        <begin position="146"/>
        <end position="167"/>
    </location>
</feature>
<reference evidence="15 16" key="1">
    <citation type="journal article" date="2021" name="Cell">
        <title>Tracing the genetic footprints of vertebrate landing in non-teleost ray-finned fishes.</title>
        <authorList>
            <person name="Bi X."/>
            <person name="Wang K."/>
            <person name="Yang L."/>
            <person name="Pan H."/>
            <person name="Jiang H."/>
            <person name="Wei Q."/>
            <person name="Fang M."/>
            <person name="Yu H."/>
            <person name="Zhu C."/>
            <person name="Cai Y."/>
            <person name="He Y."/>
            <person name="Gan X."/>
            <person name="Zeng H."/>
            <person name="Yu D."/>
            <person name="Zhu Y."/>
            <person name="Jiang H."/>
            <person name="Qiu Q."/>
            <person name="Yang H."/>
            <person name="Zhang Y.E."/>
            <person name="Wang W."/>
            <person name="Zhu M."/>
            <person name="He S."/>
            <person name="Zhang G."/>
        </authorList>
    </citation>
    <scope>NUCLEOTIDE SEQUENCE [LARGE SCALE GENOMIC DNA]</scope>
    <source>
        <strain evidence="15">Bchr_013</strain>
    </source>
</reference>
<dbReference type="OrthoDB" id="8863409at2759"/>
<feature type="non-terminal residue" evidence="15">
    <location>
        <position position="383"/>
    </location>
</feature>
<feature type="region of interest" description="Disordered" evidence="12">
    <location>
        <begin position="341"/>
        <end position="383"/>
    </location>
</feature>
<name>A0A8X7WX59_POLSE</name>
<evidence type="ECO:0000256" key="7">
    <source>
        <dbReference type="ARBA" id="ARBA00022991"/>
    </source>
</evidence>
<organism evidence="15 16">
    <name type="scientific">Polypterus senegalus</name>
    <name type="common">Senegal bichir</name>
    <dbReference type="NCBI Taxonomy" id="55291"/>
    <lineage>
        <taxon>Eukaryota</taxon>
        <taxon>Metazoa</taxon>
        <taxon>Chordata</taxon>
        <taxon>Craniata</taxon>
        <taxon>Vertebrata</taxon>
        <taxon>Euteleostomi</taxon>
        <taxon>Actinopterygii</taxon>
        <taxon>Polypteriformes</taxon>
        <taxon>Polypteridae</taxon>
        <taxon>Polypterus</taxon>
    </lineage>
</organism>
<dbReference type="InterPro" id="IPR027430">
    <property type="entry name" value="Retinal_BS"/>
</dbReference>
<dbReference type="InterPro" id="IPR050125">
    <property type="entry name" value="GPCR_opsins"/>
</dbReference>
<dbReference type="SUPFAM" id="SSF81321">
    <property type="entry name" value="Family A G protein-coupled receptor-like"/>
    <property type="match status" value="1"/>
</dbReference>
<feature type="transmembrane region" description="Helical" evidence="13">
    <location>
        <begin position="64"/>
        <end position="85"/>
    </location>
</feature>
<sequence>MDKVLMDSSAQRLHNGSVSVVSERGETAIGVYLLILGCLSWAGNSVVIVLLFRQRHTLEPHDYLTFNLAISDISISVFGYSRGILEVFNVLRDNGYLITAIWTCQVDGFLILLFGLLSINTLTAISVIRYIKGCQPHQAYKVDSRSVVLILGLLWLTALFWAGAPLVGWGSYTGRKYGTCEIDWTKATFSRAYRSYVVGIFFFNFFLPVSIMVFSYVSIIRTVRSSHKSSRGGEVTERQRRIEHNLTRVSFVICVAFLLAWSPYAVISMWSACGLQVPPLTSVVASLFAKTASFYNPFIYMGMSSKFRNDLRKLIHCVGRKSQRGALPPAIHLIYSTAEEPQPARDMPPAGVHNGVDPSEKGRRPSRTTSLVIQHRASQSGRL</sequence>
<gene>
    <name evidence="15" type="primary">Opn5_1</name>
    <name evidence="15" type="ORF">GTO96_0011732</name>
</gene>
<evidence type="ECO:0000256" key="1">
    <source>
        <dbReference type="ARBA" id="ARBA00004141"/>
    </source>
</evidence>
<evidence type="ECO:0000256" key="12">
    <source>
        <dbReference type="SAM" id="MobiDB-lite"/>
    </source>
</evidence>
<dbReference type="Proteomes" id="UP000886611">
    <property type="component" value="Unassembled WGS sequence"/>
</dbReference>
<dbReference type="InterPro" id="IPR017452">
    <property type="entry name" value="GPCR_Rhodpsn_7TM"/>
</dbReference>
<keyword evidence="9 13" id="KW-0472">Membrane</keyword>
<comment type="subcellular location">
    <subcellularLocation>
        <location evidence="1">Membrane</location>
        <topology evidence="1">Multi-pass membrane protein</topology>
    </subcellularLocation>
</comment>
<feature type="transmembrane region" description="Helical" evidence="13">
    <location>
        <begin position="196"/>
        <end position="219"/>
    </location>
</feature>
<keyword evidence="8" id="KW-0297">G-protein coupled receptor</keyword>